<evidence type="ECO:0000256" key="7">
    <source>
        <dbReference type="ARBA" id="ARBA00023136"/>
    </source>
</evidence>
<keyword evidence="11" id="KW-1185">Reference proteome</keyword>
<proteinExistence type="inferred from homology"/>
<feature type="transmembrane region" description="Helical" evidence="8">
    <location>
        <begin position="289"/>
        <end position="315"/>
    </location>
</feature>
<dbReference type="Pfam" id="PF00497">
    <property type="entry name" value="SBP_bac_3"/>
    <property type="match status" value="1"/>
</dbReference>
<sequence length="718" mass="79740">MKKLFAYLSKANLMLWALMLGIVVGLIFGERVQWLSPVGAAFIKLMQITIFPYIVVSLVVGLGKFEPSQVRSIILKAVVVMLSLWGLGIFVIWCFAFTLPHHDAGTFFSSALVAIRPDIDFVAQYIPANPFASMAQGNVPALVVFCIALGMALMGNVRKSSLLNILDVLGEGLSVISKKMIKIFPIGIFAITASTAGTISLEQINNLQVYLVLVVLTALFLIFVLLPLLVSAITPVAYKDIINIARNALITAFTTGNVFITLPVITEGIKDYMHKKNIADAQSDHIAEVLVPIAFTFPSLGKLTTLIFVAFSAWLTGHEIGFEEVPSLTLTALLSYFANVHIAIPYLLDAARVPADAYQLYLAMSVLTAKFVSPTSVAYIISFTLLSIFYIRSEISFKRVKTVFNLGIIGAILPSLMLVAFMLNSKLSESGSASDEVIANMQVAKQVPADVLSYVPKAYEAGQLSLTNIEVIKKRNLLRVGYIAENAPFSYFNRKHELVGFDISLAHELAADLEVKVEFIPFKKDQLAQYLNKGFFDIAMSGLEINVRDLEKVTYSDPVLELQLALVTKDHRMKEFSSREKILAHKSVSFANVEHQPFLKKISQQQPNLKFESIDNYRDFFEGNSQYDALVISAEAAFSWTMFYPDFGVVVPKNVSSKYPIGFAVAKRHLDLNNYFNSWLDIKQANGKVQKFYDYWILGKGSKVNVKRWSIIDQVTGK</sequence>
<dbReference type="SMART" id="SM00062">
    <property type="entry name" value="PBPb"/>
    <property type="match status" value="1"/>
</dbReference>
<dbReference type="InterPro" id="IPR001638">
    <property type="entry name" value="Solute-binding_3/MltF_N"/>
</dbReference>
<keyword evidence="4 8" id="KW-0812">Transmembrane</keyword>
<feature type="domain" description="Solute-binding protein family 3/N-terminal" evidence="9">
    <location>
        <begin position="477"/>
        <end position="700"/>
    </location>
</feature>
<dbReference type="GO" id="GO:0016020">
    <property type="term" value="C:membrane"/>
    <property type="evidence" value="ECO:0007669"/>
    <property type="project" value="UniProtKB-SubCell"/>
</dbReference>
<feature type="transmembrane region" description="Helical" evidence="8">
    <location>
        <begin position="183"/>
        <end position="201"/>
    </location>
</feature>
<evidence type="ECO:0000256" key="4">
    <source>
        <dbReference type="ARBA" id="ARBA00022692"/>
    </source>
</evidence>
<dbReference type="RefSeq" id="WP_091984622.1">
    <property type="nucleotide sequence ID" value="NZ_FOLO01000019.1"/>
</dbReference>
<feature type="transmembrane region" description="Helical" evidence="8">
    <location>
        <begin position="360"/>
        <end position="391"/>
    </location>
</feature>
<dbReference type="OrthoDB" id="9791339at2"/>
<keyword evidence="3" id="KW-0813">Transport</keyword>
<comment type="similarity">
    <text evidence="2">Belongs to the bacterial solute-binding protein 3 family.</text>
</comment>
<dbReference type="Pfam" id="PF00375">
    <property type="entry name" value="SDF"/>
    <property type="match status" value="1"/>
</dbReference>
<feature type="transmembrane region" description="Helical" evidence="8">
    <location>
        <begin position="74"/>
        <end position="99"/>
    </location>
</feature>
<evidence type="ECO:0000256" key="2">
    <source>
        <dbReference type="ARBA" id="ARBA00010333"/>
    </source>
</evidence>
<evidence type="ECO:0000313" key="10">
    <source>
        <dbReference type="EMBL" id="SFC83106.1"/>
    </source>
</evidence>
<evidence type="ECO:0000313" key="11">
    <source>
        <dbReference type="Proteomes" id="UP000198862"/>
    </source>
</evidence>
<dbReference type="EMBL" id="FOLO01000019">
    <property type="protein sequence ID" value="SFC83106.1"/>
    <property type="molecule type" value="Genomic_DNA"/>
</dbReference>
<keyword evidence="6 8" id="KW-1133">Transmembrane helix</keyword>
<accession>A0A1I1MDB2</accession>
<dbReference type="Proteomes" id="UP000198862">
    <property type="component" value="Unassembled WGS sequence"/>
</dbReference>
<dbReference type="CDD" id="cd13530">
    <property type="entry name" value="PBP2_peptides_like"/>
    <property type="match status" value="1"/>
</dbReference>
<feature type="transmembrane region" description="Helical" evidence="8">
    <location>
        <begin position="139"/>
        <end position="157"/>
    </location>
</feature>
<gene>
    <name evidence="10" type="ORF">SAMN02745724_02662</name>
</gene>
<comment type="subcellular location">
    <subcellularLocation>
        <location evidence="1">Membrane</location>
        <topology evidence="1">Multi-pass membrane protein</topology>
    </subcellularLocation>
</comment>
<dbReference type="PANTHER" id="PTHR35936">
    <property type="entry name" value="MEMBRANE-BOUND LYTIC MUREIN TRANSGLYCOSYLASE F"/>
    <property type="match status" value="1"/>
</dbReference>
<keyword evidence="5" id="KW-0732">Signal</keyword>
<feature type="transmembrane region" description="Helical" evidence="8">
    <location>
        <begin position="12"/>
        <end position="29"/>
    </location>
</feature>
<dbReference type="SUPFAM" id="SSF118215">
    <property type="entry name" value="Proton glutamate symport protein"/>
    <property type="match status" value="1"/>
</dbReference>
<feature type="transmembrane region" description="Helical" evidence="8">
    <location>
        <begin position="403"/>
        <end position="423"/>
    </location>
</feature>
<name>A0A1I1MDB2_9GAMM</name>
<dbReference type="Gene3D" id="3.40.190.10">
    <property type="entry name" value="Periplasmic binding protein-like II"/>
    <property type="match status" value="2"/>
</dbReference>
<feature type="transmembrane region" description="Helical" evidence="8">
    <location>
        <begin position="327"/>
        <end position="348"/>
    </location>
</feature>
<evidence type="ECO:0000256" key="3">
    <source>
        <dbReference type="ARBA" id="ARBA00022448"/>
    </source>
</evidence>
<dbReference type="STRING" id="1123010.SAMN02745724_02662"/>
<dbReference type="GO" id="GO:0015293">
    <property type="term" value="F:symporter activity"/>
    <property type="evidence" value="ECO:0007669"/>
    <property type="project" value="InterPro"/>
</dbReference>
<dbReference type="AlphaFoldDB" id="A0A1I1MDB2"/>
<dbReference type="InterPro" id="IPR001991">
    <property type="entry name" value="Na-dicarboxylate_symporter"/>
</dbReference>
<evidence type="ECO:0000259" key="9">
    <source>
        <dbReference type="SMART" id="SM00062"/>
    </source>
</evidence>
<dbReference type="InterPro" id="IPR036458">
    <property type="entry name" value="Na:dicarbo_symporter_sf"/>
</dbReference>
<protein>
    <submittedName>
        <fullName evidence="10">Amino acid ABC transporter substrate-binding protein, PAAT family (TC 3.A.1.3.-)</fullName>
    </submittedName>
</protein>
<organism evidence="10 11">
    <name type="scientific">Pseudoalteromonas denitrificans DSM 6059</name>
    <dbReference type="NCBI Taxonomy" id="1123010"/>
    <lineage>
        <taxon>Bacteria</taxon>
        <taxon>Pseudomonadati</taxon>
        <taxon>Pseudomonadota</taxon>
        <taxon>Gammaproteobacteria</taxon>
        <taxon>Alteromonadales</taxon>
        <taxon>Pseudoalteromonadaceae</taxon>
        <taxon>Pseudoalteromonas</taxon>
    </lineage>
</organism>
<feature type="transmembrane region" description="Helical" evidence="8">
    <location>
        <begin position="41"/>
        <end position="62"/>
    </location>
</feature>
<evidence type="ECO:0000256" key="8">
    <source>
        <dbReference type="SAM" id="Phobius"/>
    </source>
</evidence>
<dbReference type="PANTHER" id="PTHR35936:SF19">
    <property type="entry name" value="AMINO-ACID-BINDING PROTEIN YXEM-RELATED"/>
    <property type="match status" value="1"/>
</dbReference>
<dbReference type="Gene3D" id="1.10.3860.10">
    <property type="entry name" value="Sodium:dicarboxylate symporter"/>
    <property type="match status" value="1"/>
</dbReference>
<evidence type="ECO:0000256" key="5">
    <source>
        <dbReference type="ARBA" id="ARBA00022729"/>
    </source>
</evidence>
<evidence type="ECO:0000256" key="6">
    <source>
        <dbReference type="ARBA" id="ARBA00022989"/>
    </source>
</evidence>
<keyword evidence="7 8" id="KW-0472">Membrane</keyword>
<dbReference type="SUPFAM" id="SSF53850">
    <property type="entry name" value="Periplasmic binding protein-like II"/>
    <property type="match status" value="1"/>
</dbReference>
<feature type="transmembrane region" description="Helical" evidence="8">
    <location>
        <begin position="248"/>
        <end position="269"/>
    </location>
</feature>
<evidence type="ECO:0000256" key="1">
    <source>
        <dbReference type="ARBA" id="ARBA00004141"/>
    </source>
</evidence>
<feature type="transmembrane region" description="Helical" evidence="8">
    <location>
        <begin position="207"/>
        <end position="236"/>
    </location>
</feature>
<reference evidence="10 11" key="1">
    <citation type="submission" date="2016-10" db="EMBL/GenBank/DDBJ databases">
        <authorList>
            <person name="de Groot N.N."/>
        </authorList>
    </citation>
    <scope>NUCLEOTIDE SEQUENCE [LARGE SCALE GENOMIC DNA]</scope>
    <source>
        <strain evidence="10 11">DSM 6059</strain>
    </source>
</reference>